<dbReference type="Proteomes" id="UP001202328">
    <property type="component" value="Unassembled WGS sequence"/>
</dbReference>
<evidence type="ECO:0000256" key="5">
    <source>
        <dbReference type="ARBA" id="ARBA00023136"/>
    </source>
</evidence>
<feature type="transmembrane region" description="Helical" evidence="6">
    <location>
        <begin position="370"/>
        <end position="391"/>
    </location>
</feature>
<evidence type="ECO:0000256" key="4">
    <source>
        <dbReference type="ARBA" id="ARBA00022989"/>
    </source>
</evidence>
<evidence type="ECO:0000256" key="3">
    <source>
        <dbReference type="ARBA" id="ARBA00022692"/>
    </source>
</evidence>
<dbReference type="AlphaFoldDB" id="A0AAD4RZH7"/>
<feature type="transmembrane region" description="Helical" evidence="6">
    <location>
        <begin position="32"/>
        <end position="57"/>
    </location>
</feature>
<dbReference type="GO" id="GO:1990961">
    <property type="term" value="P:xenobiotic detoxification by transmembrane export across the plasma membrane"/>
    <property type="evidence" value="ECO:0007669"/>
    <property type="project" value="InterPro"/>
</dbReference>
<sequence length="478" mass="51739">MEEGLLVKAREETDGGKKSFTWGVFVEEAKKVGYIAGPMVAVNFSLQLITVIPLMMVGHLGELALSSTAMATSLCGVTGFSLLVGLAGGLETLCGQAYGAQQYRKLGVYTYSAMISLTLVCIPISFVWISMEKLLIFIGQDPIISHEAGRYAACLIPGLFGYALLQPLMKFLQTQSLIITMLLSALTTLCFHIPLCWVFVFKFGFGNIGAAFAISISYWFNVIFLGTYVKFSPLCKSTRVPFSKEALQGIGEFLRLAVPSAIMVCLKWWSFELMILLSGLLPNPQLETSVLSICLTTVSLHSKISFGIAAAASTRVSNELGAGRPQAVRLAVITVMIMAGTEMGIASSALSVCRYIVGYAYSNVKEVVDYMAAMAPLICFSVIVDGLQGVLTGVARGCGWQHIGAYVNLGAFYIGGIPIAILLGFVLQFRGRGLWLGIMAGTVIQTTILSTITARTNWEKQAKIARDRIFQKKSVFNF</sequence>
<keyword evidence="8" id="KW-1185">Reference proteome</keyword>
<protein>
    <recommendedName>
        <fullName evidence="6">Protein DETOXIFICATION</fullName>
    </recommendedName>
    <alternativeName>
        <fullName evidence="6">Multidrug and toxic compound extrusion protein</fullName>
    </alternativeName>
</protein>
<dbReference type="CDD" id="cd13132">
    <property type="entry name" value="MATE_eukaryotic"/>
    <property type="match status" value="1"/>
</dbReference>
<dbReference type="NCBIfam" id="TIGR00797">
    <property type="entry name" value="matE"/>
    <property type="match status" value="1"/>
</dbReference>
<dbReference type="GO" id="GO:0016020">
    <property type="term" value="C:membrane"/>
    <property type="evidence" value="ECO:0007669"/>
    <property type="project" value="UniProtKB-SubCell"/>
</dbReference>
<comment type="caution">
    <text evidence="6">Lacks conserved residue(s) required for the propagation of feature annotation.</text>
</comment>
<feature type="transmembrane region" description="Helical" evidence="6">
    <location>
        <begin position="63"/>
        <end position="87"/>
    </location>
</feature>
<dbReference type="EMBL" id="JAJJMB010016180">
    <property type="protein sequence ID" value="KAI3848933.1"/>
    <property type="molecule type" value="Genomic_DNA"/>
</dbReference>
<evidence type="ECO:0000256" key="2">
    <source>
        <dbReference type="ARBA" id="ARBA00010199"/>
    </source>
</evidence>
<evidence type="ECO:0000313" key="8">
    <source>
        <dbReference type="Proteomes" id="UP001202328"/>
    </source>
</evidence>
<feature type="transmembrane region" description="Helical" evidence="6">
    <location>
        <begin position="206"/>
        <end position="229"/>
    </location>
</feature>
<keyword evidence="5 6" id="KW-0472">Membrane</keyword>
<dbReference type="InterPro" id="IPR002528">
    <property type="entry name" value="MATE_fam"/>
</dbReference>
<proteinExistence type="inferred from homology"/>
<reference evidence="7" key="1">
    <citation type="submission" date="2022-04" db="EMBL/GenBank/DDBJ databases">
        <title>A functionally conserved STORR gene fusion in Papaver species that diverged 16.8 million years ago.</title>
        <authorList>
            <person name="Catania T."/>
        </authorList>
    </citation>
    <scope>NUCLEOTIDE SEQUENCE</scope>
    <source>
        <strain evidence="7">S-188037</strain>
    </source>
</reference>
<feature type="transmembrane region" description="Helical" evidence="6">
    <location>
        <begin position="403"/>
        <end position="427"/>
    </location>
</feature>
<dbReference type="GO" id="GO:0042910">
    <property type="term" value="F:xenobiotic transmembrane transporter activity"/>
    <property type="evidence" value="ECO:0007669"/>
    <property type="project" value="InterPro"/>
</dbReference>
<organism evidence="7 8">
    <name type="scientific">Papaver atlanticum</name>
    <dbReference type="NCBI Taxonomy" id="357466"/>
    <lineage>
        <taxon>Eukaryota</taxon>
        <taxon>Viridiplantae</taxon>
        <taxon>Streptophyta</taxon>
        <taxon>Embryophyta</taxon>
        <taxon>Tracheophyta</taxon>
        <taxon>Spermatophyta</taxon>
        <taxon>Magnoliopsida</taxon>
        <taxon>Ranunculales</taxon>
        <taxon>Papaveraceae</taxon>
        <taxon>Papaveroideae</taxon>
        <taxon>Papaver</taxon>
    </lineage>
</organism>
<dbReference type="Pfam" id="PF01554">
    <property type="entry name" value="MatE"/>
    <property type="match status" value="2"/>
</dbReference>
<dbReference type="GO" id="GO:0015297">
    <property type="term" value="F:antiporter activity"/>
    <property type="evidence" value="ECO:0007669"/>
    <property type="project" value="InterPro"/>
</dbReference>
<evidence type="ECO:0000256" key="1">
    <source>
        <dbReference type="ARBA" id="ARBA00004141"/>
    </source>
</evidence>
<evidence type="ECO:0000256" key="6">
    <source>
        <dbReference type="RuleBase" id="RU004914"/>
    </source>
</evidence>
<comment type="subcellular location">
    <subcellularLocation>
        <location evidence="1">Membrane</location>
        <topology evidence="1">Multi-pass membrane protein</topology>
    </subcellularLocation>
</comment>
<keyword evidence="4 6" id="KW-1133">Transmembrane helix</keyword>
<dbReference type="InterPro" id="IPR045069">
    <property type="entry name" value="MATE_euk"/>
</dbReference>
<feature type="transmembrane region" description="Helical" evidence="6">
    <location>
        <begin position="330"/>
        <end position="350"/>
    </location>
</feature>
<comment type="caution">
    <text evidence="7">The sequence shown here is derived from an EMBL/GenBank/DDBJ whole genome shotgun (WGS) entry which is preliminary data.</text>
</comment>
<gene>
    <name evidence="7" type="ORF">MKW98_014467</name>
</gene>
<dbReference type="PANTHER" id="PTHR11206">
    <property type="entry name" value="MULTIDRUG RESISTANCE PROTEIN"/>
    <property type="match status" value="1"/>
</dbReference>
<feature type="transmembrane region" description="Helical" evidence="6">
    <location>
        <begin position="433"/>
        <end position="454"/>
    </location>
</feature>
<name>A0AAD4RZH7_9MAGN</name>
<feature type="transmembrane region" description="Helical" evidence="6">
    <location>
        <begin position="177"/>
        <end position="200"/>
    </location>
</feature>
<feature type="transmembrane region" description="Helical" evidence="6">
    <location>
        <begin position="108"/>
        <end position="128"/>
    </location>
</feature>
<accession>A0AAD4RZH7</accession>
<evidence type="ECO:0000313" key="7">
    <source>
        <dbReference type="EMBL" id="KAI3848933.1"/>
    </source>
</evidence>
<keyword evidence="3 6" id="KW-0812">Transmembrane</keyword>
<comment type="similarity">
    <text evidence="2 6">Belongs to the multi antimicrobial extrusion (MATE) (TC 2.A.66.1) family.</text>
</comment>